<dbReference type="PANTHER" id="PTHR30486">
    <property type="entry name" value="TWITCHING MOTILITY PROTEIN PILT"/>
    <property type="match status" value="1"/>
</dbReference>
<dbReference type="SUPFAM" id="SSF52540">
    <property type="entry name" value="P-loop containing nucleoside triphosphate hydrolases"/>
    <property type="match status" value="1"/>
</dbReference>
<dbReference type="CDD" id="cd01131">
    <property type="entry name" value="PilT"/>
    <property type="match status" value="1"/>
</dbReference>
<evidence type="ECO:0000313" key="3">
    <source>
        <dbReference type="EMBL" id="GAA1702134.1"/>
    </source>
</evidence>
<feature type="domain" description="Bacterial type II secretion system protein E" evidence="2">
    <location>
        <begin position="225"/>
        <end position="239"/>
    </location>
</feature>
<accession>A0ABP4UB10</accession>
<reference evidence="4" key="1">
    <citation type="journal article" date="2019" name="Int. J. Syst. Evol. Microbiol.">
        <title>The Global Catalogue of Microorganisms (GCM) 10K type strain sequencing project: providing services to taxonomists for standard genome sequencing and annotation.</title>
        <authorList>
            <consortium name="The Broad Institute Genomics Platform"/>
            <consortium name="The Broad Institute Genome Sequencing Center for Infectious Disease"/>
            <person name="Wu L."/>
            <person name="Ma J."/>
        </authorList>
    </citation>
    <scope>NUCLEOTIDE SEQUENCE [LARGE SCALE GENOMIC DNA]</scope>
    <source>
        <strain evidence="4">JCM 15577</strain>
    </source>
</reference>
<evidence type="ECO:0000259" key="2">
    <source>
        <dbReference type="PROSITE" id="PS00662"/>
    </source>
</evidence>
<dbReference type="InterPro" id="IPR003593">
    <property type="entry name" value="AAA+_ATPase"/>
</dbReference>
<evidence type="ECO:0000313" key="4">
    <source>
        <dbReference type="Proteomes" id="UP001501690"/>
    </source>
</evidence>
<dbReference type="EMBL" id="BAAAPL010000002">
    <property type="protein sequence ID" value="GAA1702134.1"/>
    <property type="molecule type" value="Genomic_DNA"/>
</dbReference>
<dbReference type="Gene3D" id="3.40.50.300">
    <property type="entry name" value="P-loop containing nucleotide triphosphate hydrolases"/>
    <property type="match status" value="1"/>
</dbReference>
<dbReference type="Gene3D" id="3.30.450.90">
    <property type="match status" value="1"/>
</dbReference>
<keyword evidence="4" id="KW-1185">Reference proteome</keyword>
<name>A0ABP4UB10_9MICO</name>
<evidence type="ECO:0000256" key="1">
    <source>
        <dbReference type="ARBA" id="ARBA00006611"/>
    </source>
</evidence>
<dbReference type="InterPro" id="IPR001482">
    <property type="entry name" value="T2SS/T4SS_dom"/>
</dbReference>
<protein>
    <submittedName>
        <fullName evidence="3">Type IV pilus twitching motility protein PilT</fullName>
    </submittedName>
</protein>
<dbReference type="SMART" id="SM00382">
    <property type="entry name" value="AAA"/>
    <property type="match status" value="1"/>
</dbReference>
<dbReference type="InterPro" id="IPR027417">
    <property type="entry name" value="P-loop_NTPase"/>
</dbReference>
<comment type="caution">
    <text evidence="3">The sequence shown here is derived from an EMBL/GenBank/DDBJ whole genome shotgun (WGS) entry which is preliminary data.</text>
</comment>
<dbReference type="Proteomes" id="UP001501690">
    <property type="component" value="Unassembled WGS sequence"/>
</dbReference>
<dbReference type="InterPro" id="IPR050921">
    <property type="entry name" value="T4SS_GSP_E_ATPase"/>
</dbReference>
<comment type="similarity">
    <text evidence="1">Belongs to the GSP E family.</text>
</comment>
<gene>
    <name evidence="3" type="ORF">GCM10009808_20100</name>
</gene>
<dbReference type="Pfam" id="PF00437">
    <property type="entry name" value="T2SSE"/>
    <property type="match status" value="1"/>
</dbReference>
<sequence length="411" mass="44096">MSRSEMRMRAAAEAALTAEARGGGHDVVTGSLLDAVLRAAAESKASDIHFSADAPALQRLDGDLEPVPGFPEPIPAALLLDELLATMGPSHREDYRATGEVDLSHTVPGVGRFRVNVFRQLGEVAAAFRLIASRAFTLEELGAPAVARDLALRPRGLVLVTGPTGSGKSTTLTAMIDEINRTLPAHVVTVEDPIEFVHTSRRSLIHQREVGSDTRSFAEALRRVLRQDPDVILIGELRDPESISTALTAAETGHLVLSTLHTQGAAKSINRIVDAFPAHQQNQVRSQLGDTLQGVISQTLLPRAGRSGRVAATEVMVSTPAVGNLIRENQISQLYNAMQAGEAHGMHTLDQSLKSLVERGEIAASTARHYLTDDHVLDGVRVQTRDLDAEAWDAAVTTPAAAHLPEDDWNL</sequence>
<dbReference type="RefSeq" id="WP_344072158.1">
    <property type="nucleotide sequence ID" value="NZ_BAAAPL010000002.1"/>
</dbReference>
<organism evidence="3 4">
    <name type="scientific">Microbacterium sediminicola</name>
    <dbReference type="NCBI Taxonomy" id="415210"/>
    <lineage>
        <taxon>Bacteria</taxon>
        <taxon>Bacillati</taxon>
        <taxon>Actinomycetota</taxon>
        <taxon>Actinomycetes</taxon>
        <taxon>Micrococcales</taxon>
        <taxon>Microbacteriaceae</taxon>
        <taxon>Microbacterium</taxon>
    </lineage>
</organism>
<dbReference type="PROSITE" id="PS00662">
    <property type="entry name" value="T2SP_E"/>
    <property type="match status" value="1"/>
</dbReference>
<dbReference type="NCBIfam" id="TIGR01420">
    <property type="entry name" value="pilT_fam"/>
    <property type="match status" value="1"/>
</dbReference>
<proteinExistence type="inferred from homology"/>
<dbReference type="InterPro" id="IPR006321">
    <property type="entry name" value="PilT/PilU"/>
</dbReference>